<dbReference type="VEuPathDB" id="FungiDB:H257_04196"/>
<evidence type="ECO:0000313" key="2">
    <source>
        <dbReference type="Proteomes" id="UP000469452"/>
    </source>
</evidence>
<dbReference type="Gene3D" id="1.10.490.10">
    <property type="entry name" value="Globins"/>
    <property type="match status" value="1"/>
</dbReference>
<proteinExistence type="predicted"/>
<gene>
    <name evidence="1" type="ORF">AaE_001821</name>
</gene>
<sequence length="329" mass="36510">MPLHNLHVDAQSCLSFVVKYVATTANACVTAHAMLSNNCLGKLCSSMIGPHFDHVTEAASSILESTGSVATAAAWEGVCERLGMPRQTRRTTTDNNASVRLHSQASASILPSCIIKQTRPVCAHVSIPCARSGSGRASITSPVDLVVRSGTFVTSSTSATLLQDIGGGDKIRECCTRFYALAFLDSQLKPFFFEDDGATAHGQRLADWIIEKMGGQGTPWSDSGRRGMRQPSHYKAWNNAKRHDNVRGNHFNLVDTRTWMRIHFWAARECGLHLHEAFWVWYVRFLGHFIAVYEQRAVPYANEDAKWSKLQTNIDAYILNDHTMPDLLE</sequence>
<protein>
    <submittedName>
        <fullName evidence="1">Uncharacterized protein</fullName>
    </submittedName>
</protein>
<reference evidence="1 2" key="1">
    <citation type="submission" date="2019-06" db="EMBL/GenBank/DDBJ databases">
        <title>Genomics analysis of Aphanomyces spp. identifies a new class of oomycete effector associated with host adaptation.</title>
        <authorList>
            <person name="Gaulin E."/>
        </authorList>
    </citation>
    <scope>NUCLEOTIDE SEQUENCE [LARGE SCALE GENOMIC DNA]</scope>
    <source>
        <strain evidence="1 2">E</strain>
    </source>
</reference>
<accession>A0A6A5AW36</accession>
<dbReference type="GO" id="GO:0020037">
    <property type="term" value="F:heme binding"/>
    <property type="evidence" value="ECO:0007669"/>
    <property type="project" value="InterPro"/>
</dbReference>
<dbReference type="InterPro" id="IPR009050">
    <property type="entry name" value="Globin-like_sf"/>
</dbReference>
<name>A0A6A5AW36_APHAT</name>
<evidence type="ECO:0000313" key="1">
    <source>
        <dbReference type="EMBL" id="KAF0774480.1"/>
    </source>
</evidence>
<dbReference type="SUPFAM" id="SSF46458">
    <property type="entry name" value="Globin-like"/>
    <property type="match status" value="1"/>
</dbReference>
<organism evidence="1 2">
    <name type="scientific">Aphanomyces astaci</name>
    <name type="common">Crayfish plague agent</name>
    <dbReference type="NCBI Taxonomy" id="112090"/>
    <lineage>
        <taxon>Eukaryota</taxon>
        <taxon>Sar</taxon>
        <taxon>Stramenopiles</taxon>
        <taxon>Oomycota</taxon>
        <taxon>Saprolegniomycetes</taxon>
        <taxon>Saprolegniales</taxon>
        <taxon>Verrucalvaceae</taxon>
        <taxon>Aphanomyces</taxon>
    </lineage>
</organism>
<dbReference type="AlphaFoldDB" id="A0A6A5AW36"/>
<dbReference type="InterPro" id="IPR012292">
    <property type="entry name" value="Globin/Proto"/>
</dbReference>
<dbReference type="EMBL" id="VJMI01003687">
    <property type="protein sequence ID" value="KAF0774480.1"/>
    <property type="molecule type" value="Genomic_DNA"/>
</dbReference>
<dbReference type="Proteomes" id="UP000469452">
    <property type="component" value="Unassembled WGS sequence"/>
</dbReference>
<comment type="caution">
    <text evidence="1">The sequence shown here is derived from an EMBL/GenBank/DDBJ whole genome shotgun (WGS) entry which is preliminary data.</text>
</comment>
<dbReference type="GO" id="GO:0019825">
    <property type="term" value="F:oxygen binding"/>
    <property type="evidence" value="ECO:0007669"/>
    <property type="project" value="InterPro"/>
</dbReference>